<dbReference type="AlphaFoldDB" id="A0A183M4T0"/>
<dbReference type="Proteomes" id="UP000277204">
    <property type="component" value="Unassembled WGS sequence"/>
</dbReference>
<proteinExistence type="predicted"/>
<reference evidence="1 2" key="1">
    <citation type="submission" date="2018-11" db="EMBL/GenBank/DDBJ databases">
        <authorList>
            <consortium name="Pathogen Informatics"/>
        </authorList>
    </citation>
    <scope>NUCLEOTIDE SEQUENCE [LARGE SCALE GENOMIC DNA]</scope>
    <source>
        <strain evidence="1 2">Zambia</strain>
    </source>
</reference>
<keyword evidence="2" id="KW-1185">Reference proteome</keyword>
<evidence type="ECO:0000313" key="1">
    <source>
        <dbReference type="EMBL" id="VDO93337.1"/>
    </source>
</evidence>
<accession>A0A183M4T0</accession>
<gene>
    <name evidence="1" type="ORF">SMRZ_LOCUS11055</name>
</gene>
<dbReference type="EMBL" id="UZAI01006028">
    <property type="protein sequence ID" value="VDO93337.1"/>
    <property type="molecule type" value="Genomic_DNA"/>
</dbReference>
<organism evidence="1 2">
    <name type="scientific">Schistosoma margrebowiei</name>
    <dbReference type="NCBI Taxonomy" id="48269"/>
    <lineage>
        <taxon>Eukaryota</taxon>
        <taxon>Metazoa</taxon>
        <taxon>Spiralia</taxon>
        <taxon>Lophotrochozoa</taxon>
        <taxon>Platyhelminthes</taxon>
        <taxon>Trematoda</taxon>
        <taxon>Digenea</taxon>
        <taxon>Strigeidida</taxon>
        <taxon>Schistosomatoidea</taxon>
        <taxon>Schistosomatidae</taxon>
        <taxon>Schistosoma</taxon>
    </lineage>
</organism>
<protein>
    <submittedName>
        <fullName evidence="1">Uncharacterized protein</fullName>
    </submittedName>
</protein>
<sequence length="123" mass="14188">MFKTGIDQSVVGTCASYADCPDIALSHKLYKQITNDKFLLDKFYEKLTDLKTQHELQILPEIQKASQTVNEINDETMRIIEIADISHRSGSKLVEDINELLRRMKKLKEQLSKSVTVNFFCCF</sequence>
<evidence type="ECO:0000313" key="2">
    <source>
        <dbReference type="Proteomes" id="UP000277204"/>
    </source>
</evidence>
<name>A0A183M4T0_9TREM</name>